<dbReference type="Proteomes" id="UP000054321">
    <property type="component" value="Unassembled WGS sequence"/>
</dbReference>
<dbReference type="OrthoDB" id="5428495at2759"/>
<evidence type="ECO:0000256" key="8">
    <source>
        <dbReference type="SAM" id="Phobius"/>
    </source>
</evidence>
<dbReference type="InParanoid" id="A0A0C3H0L0"/>
<keyword evidence="3" id="KW-0813">Transport</keyword>
<dbReference type="PANTHER" id="PTHR31806">
    <property type="entry name" value="PURINE-CYTOSINE PERMEASE FCY2-RELATED"/>
    <property type="match status" value="1"/>
</dbReference>
<dbReference type="InterPro" id="IPR026030">
    <property type="entry name" value="Pur-cyt_permease_Fcy2/21/22"/>
</dbReference>
<keyword evidence="5 8" id="KW-1133">Transmembrane helix</keyword>
<keyword evidence="6 8" id="KW-0472">Membrane</keyword>
<sequence>MSEPLPEKQADAPVSDEHQPSVNEKSVAFEEAKEGKQDPDLEAGSPSYLEPSDSEEIILAHELQKRFGILHTLRQGEEWLDAKIGIETQGIDRIREEDKKPPSKINAFFMWWSVTSEVGDKIDPSIPGEDGNSGLGFAGSFLSFLAVNFSSASGWCSIASDYYCNYPANTKPWKIFTMTILGISIPTIFVTVIGACLGNAAVSNADANPTLAAAYGDHGLGGLLLESYHPTHFSKFCLVLLVFSVIGNNVAVNYSSGLSLQLLGHYFHAVPRFIWSFLNALVIAILAIAGKDHLSVIVSNFVSLLGYWTVSFTIILLIEDRWFRRHEGYNLNVWDAPSKLPLGVAAVLALLVGYLAGGVTGMSQTWYIGPIAAKFGGYGGDVGIYLSLGFTLIVYPPARWYERKVTGR</sequence>
<feature type="transmembrane region" description="Helical" evidence="8">
    <location>
        <begin position="340"/>
        <end position="362"/>
    </location>
</feature>
<protein>
    <submittedName>
        <fullName evidence="9">Uncharacterized protein</fullName>
    </submittedName>
</protein>
<proteinExistence type="inferred from homology"/>
<dbReference type="GO" id="GO:0005886">
    <property type="term" value="C:plasma membrane"/>
    <property type="evidence" value="ECO:0007669"/>
    <property type="project" value="TreeGrafter"/>
</dbReference>
<reference evidence="10" key="2">
    <citation type="submission" date="2015-01" db="EMBL/GenBank/DDBJ databases">
        <title>Evolutionary Origins and Diversification of the Mycorrhizal Mutualists.</title>
        <authorList>
            <consortium name="DOE Joint Genome Institute"/>
            <consortium name="Mycorrhizal Genomics Consortium"/>
            <person name="Kohler A."/>
            <person name="Kuo A."/>
            <person name="Nagy L.G."/>
            <person name="Floudas D."/>
            <person name="Copeland A."/>
            <person name="Barry K.W."/>
            <person name="Cichocki N."/>
            <person name="Veneault-Fourrey C."/>
            <person name="LaButti K."/>
            <person name="Lindquist E.A."/>
            <person name="Lipzen A."/>
            <person name="Lundell T."/>
            <person name="Morin E."/>
            <person name="Murat C."/>
            <person name="Riley R."/>
            <person name="Ohm R."/>
            <person name="Sun H."/>
            <person name="Tunlid A."/>
            <person name="Henrissat B."/>
            <person name="Grigoriev I.V."/>
            <person name="Hibbett D.S."/>
            <person name="Martin F."/>
        </authorList>
    </citation>
    <scope>NUCLEOTIDE SEQUENCE [LARGE SCALE GENOMIC DNA]</scope>
    <source>
        <strain evidence="10">Zn</strain>
    </source>
</reference>
<keyword evidence="4 8" id="KW-0812">Transmembrane</keyword>
<organism evidence="9 10">
    <name type="scientific">Oidiodendron maius (strain Zn)</name>
    <dbReference type="NCBI Taxonomy" id="913774"/>
    <lineage>
        <taxon>Eukaryota</taxon>
        <taxon>Fungi</taxon>
        <taxon>Dikarya</taxon>
        <taxon>Ascomycota</taxon>
        <taxon>Pezizomycotina</taxon>
        <taxon>Leotiomycetes</taxon>
        <taxon>Leotiomycetes incertae sedis</taxon>
        <taxon>Myxotrichaceae</taxon>
        <taxon>Oidiodendron</taxon>
    </lineage>
</organism>
<evidence type="ECO:0000256" key="7">
    <source>
        <dbReference type="SAM" id="MobiDB-lite"/>
    </source>
</evidence>
<feature type="transmembrane region" description="Helical" evidence="8">
    <location>
        <begin position="175"/>
        <end position="202"/>
    </location>
</feature>
<dbReference type="Pfam" id="PF02133">
    <property type="entry name" value="Transp_cyt_pur"/>
    <property type="match status" value="1"/>
</dbReference>
<dbReference type="PANTHER" id="PTHR31806:SF7">
    <property type="entry name" value="TRANSPORTER, PUTATIVE (AFU_ORTHOLOGUE AFUA_2G04690)-RELATED"/>
    <property type="match status" value="1"/>
</dbReference>
<feature type="compositionally biased region" description="Basic and acidic residues" evidence="7">
    <location>
        <begin position="27"/>
        <end position="39"/>
    </location>
</feature>
<dbReference type="GO" id="GO:0000329">
    <property type="term" value="C:fungal-type vacuole membrane"/>
    <property type="evidence" value="ECO:0007669"/>
    <property type="project" value="TreeGrafter"/>
</dbReference>
<evidence type="ECO:0000256" key="2">
    <source>
        <dbReference type="ARBA" id="ARBA00008974"/>
    </source>
</evidence>
<feature type="compositionally biased region" description="Basic and acidic residues" evidence="7">
    <location>
        <begin position="1"/>
        <end position="19"/>
    </location>
</feature>
<evidence type="ECO:0000256" key="6">
    <source>
        <dbReference type="ARBA" id="ARBA00023136"/>
    </source>
</evidence>
<evidence type="ECO:0000313" key="9">
    <source>
        <dbReference type="EMBL" id="KIN01726.1"/>
    </source>
</evidence>
<evidence type="ECO:0000256" key="3">
    <source>
        <dbReference type="ARBA" id="ARBA00022448"/>
    </source>
</evidence>
<accession>A0A0C3H0L0</accession>
<dbReference type="HOGENOM" id="CLU_026016_2_1_1"/>
<evidence type="ECO:0000256" key="5">
    <source>
        <dbReference type="ARBA" id="ARBA00022989"/>
    </source>
</evidence>
<name>A0A0C3H0L0_OIDMZ</name>
<feature type="transmembrane region" description="Helical" evidence="8">
    <location>
        <begin position="233"/>
        <end position="252"/>
    </location>
</feature>
<feature type="transmembrane region" description="Helical" evidence="8">
    <location>
        <begin position="273"/>
        <end position="290"/>
    </location>
</feature>
<evidence type="ECO:0000256" key="4">
    <source>
        <dbReference type="ARBA" id="ARBA00022692"/>
    </source>
</evidence>
<comment type="subcellular location">
    <subcellularLocation>
        <location evidence="1">Membrane</location>
        <topology evidence="1">Multi-pass membrane protein</topology>
    </subcellularLocation>
</comment>
<feature type="transmembrane region" description="Helical" evidence="8">
    <location>
        <begin position="296"/>
        <end position="319"/>
    </location>
</feature>
<evidence type="ECO:0000313" key="10">
    <source>
        <dbReference type="Proteomes" id="UP000054321"/>
    </source>
</evidence>
<evidence type="ECO:0000256" key="1">
    <source>
        <dbReference type="ARBA" id="ARBA00004141"/>
    </source>
</evidence>
<dbReference type="STRING" id="913774.A0A0C3H0L0"/>
<dbReference type="AlphaFoldDB" id="A0A0C3H0L0"/>
<comment type="similarity">
    <text evidence="2">Belongs to the purine-cytosine permease (2.A.39) family.</text>
</comment>
<dbReference type="EMBL" id="KN832875">
    <property type="protein sequence ID" value="KIN01726.1"/>
    <property type="molecule type" value="Genomic_DNA"/>
</dbReference>
<feature type="region of interest" description="Disordered" evidence="7">
    <location>
        <begin position="1"/>
        <end position="50"/>
    </location>
</feature>
<keyword evidence="10" id="KW-1185">Reference proteome</keyword>
<feature type="transmembrane region" description="Helical" evidence="8">
    <location>
        <begin position="382"/>
        <end position="401"/>
    </location>
</feature>
<dbReference type="InterPro" id="IPR001248">
    <property type="entry name" value="Pur-cyt_permease"/>
</dbReference>
<reference evidence="9 10" key="1">
    <citation type="submission" date="2014-04" db="EMBL/GenBank/DDBJ databases">
        <authorList>
            <consortium name="DOE Joint Genome Institute"/>
            <person name="Kuo A."/>
            <person name="Martino E."/>
            <person name="Perotto S."/>
            <person name="Kohler A."/>
            <person name="Nagy L.G."/>
            <person name="Floudas D."/>
            <person name="Copeland A."/>
            <person name="Barry K.W."/>
            <person name="Cichocki N."/>
            <person name="Veneault-Fourrey C."/>
            <person name="LaButti K."/>
            <person name="Lindquist E.A."/>
            <person name="Lipzen A."/>
            <person name="Lundell T."/>
            <person name="Morin E."/>
            <person name="Murat C."/>
            <person name="Sun H."/>
            <person name="Tunlid A."/>
            <person name="Henrissat B."/>
            <person name="Grigoriev I.V."/>
            <person name="Hibbett D.S."/>
            <person name="Martin F."/>
            <person name="Nordberg H.P."/>
            <person name="Cantor M.N."/>
            <person name="Hua S.X."/>
        </authorList>
    </citation>
    <scope>NUCLEOTIDE SEQUENCE [LARGE SCALE GENOMIC DNA]</scope>
    <source>
        <strain evidence="9 10">Zn</strain>
    </source>
</reference>
<dbReference type="Gene3D" id="1.10.4160.10">
    <property type="entry name" value="Hydantoin permease"/>
    <property type="match status" value="1"/>
</dbReference>
<dbReference type="GO" id="GO:0022857">
    <property type="term" value="F:transmembrane transporter activity"/>
    <property type="evidence" value="ECO:0007669"/>
    <property type="project" value="InterPro"/>
</dbReference>
<gene>
    <name evidence="9" type="ORF">OIDMADRAFT_161183</name>
</gene>